<dbReference type="GO" id="GO:0004038">
    <property type="term" value="F:allantoinase activity"/>
    <property type="evidence" value="ECO:0007669"/>
    <property type="project" value="TreeGrafter"/>
</dbReference>
<evidence type="ECO:0000313" key="8">
    <source>
        <dbReference type="Proteomes" id="UP001139199"/>
    </source>
</evidence>
<evidence type="ECO:0000259" key="6">
    <source>
        <dbReference type="Pfam" id="PF01979"/>
    </source>
</evidence>
<evidence type="ECO:0000313" key="7">
    <source>
        <dbReference type="EMBL" id="MCB4798463.1"/>
    </source>
</evidence>
<dbReference type="Pfam" id="PF01979">
    <property type="entry name" value="Amidohydro_1"/>
    <property type="match status" value="1"/>
</dbReference>
<keyword evidence="8" id="KW-1185">Reference proteome</keyword>
<organism evidence="7 8">
    <name type="scientific">Neotamlana laminarinivorans</name>
    <dbReference type="NCBI Taxonomy" id="2883124"/>
    <lineage>
        <taxon>Bacteria</taxon>
        <taxon>Pseudomonadati</taxon>
        <taxon>Bacteroidota</taxon>
        <taxon>Flavobacteriia</taxon>
        <taxon>Flavobacteriales</taxon>
        <taxon>Flavobacteriaceae</taxon>
        <taxon>Neotamlana</taxon>
    </lineage>
</organism>
<dbReference type="Gene3D" id="2.30.40.10">
    <property type="entry name" value="Urease, subunit C, domain 1"/>
    <property type="match status" value="1"/>
</dbReference>
<dbReference type="PANTHER" id="PTHR43668:SF4">
    <property type="entry name" value="ALLANTOINASE"/>
    <property type="match status" value="1"/>
</dbReference>
<keyword evidence="5 7" id="KW-0378">Hydrolase</keyword>
<dbReference type="EC" id="3.5.2.3" evidence="7"/>
<dbReference type="InterPro" id="IPR011059">
    <property type="entry name" value="Metal-dep_hydrolase_composite"/>
</dbReference>
<dbReference type="InterPro" id="IPR032466">
    <property type="entry name" value="Metal_Hydrolase"/>
</dbReference>
<dbReference type="GO" id="GO:0004151">
    <property type="term" value="F:dihydroorotase activity"/>
    <property type="evidence" value="ECO:0007669"/>
    <property type="project" value="UniProtKB-EC"/>
</dbReference>
<feature type="domain" description="Amidohydrolase-related" evidence="6">
    <location>
        <begin position="56"/>
        <end position="430"/>
    </location>
</feature>
<dbReference type="InterPro" id="IPR006680">
    <property type="entry name" value="Amidohydro-rel"/>
</dbReference>
<keyword evidence="4" id="KW-0479">Metal-binding</keyword>
<dbReference type="RefSeq" id="WP_226542386.1">
    <property type="nucleotide sequence ID" value="NZ_JAJAPW010000002.1"/>
</dbReference>
<dbReference type="NCBIfam" id="TIGR00857">
    <property type="entry name" value="pyrC_multi"/>
    <property type="match status" value="1"/>
</dbReference>
<sequence>MTTTQTTLIKNAKIVNEGTIFSGDVLIEGEFITKIDSSISAKSADVKIIDAEGKHLIPGAIDDQVHFREPGLTQKANIETESKAAIAGGITSFIEMPNTKPQTTTLEKLEEKFAIAAKSSYANYSFMFGGTNDNLDEILKLDEKAVAGLKLFLGSSTGNMLVDDPEVLEKIFKSTNLVISVHCEDEGTIKQNLEAHIKKFGDDIPIKYHPVIRSEEACYISSSKAIELAKKTGARLHVFHLSTGKETKLFSNKIPLKDKKITAEVCIHHLWFTDEDYDKKGTFIKWNPAVKTAKDRDKLWEALLDDRIDVIATDHAPHTLTEKQNVYTKAPSGGPLVQHALPALLEMHHKGKISIEKIVEKMCHNPAILFQVEKRGYIKEGFFADLVLVDLNNPWTVNKENILYKCGWSPFEGSTFKSRITHTILNGNLVYHNAKFSDIKHGKRLTFNR</sequence>
<comment type="cofactor">
    <cofactor evidence="1">
        <name>Zn(2+)</name>
        <dbReference type="ChEBI" id="CHEBI:29105"/>
    </cofactor>
</comment>
<dbReference type="GO" id="GO:0006145">
    <property type="term" value="P:purine nucleobase catabolic process"/>
    <property type="evidence" value="ECO:0007669"/>
    <property type="project" value="TreeGrafter"/>
</dbReference>
<protein>
    <submittedName>
        <fullName evidence="7">Dihydroorotase</fullName>
        <ecNumber evidence="7">3.5.2.3</ecNumber>
    </submittedName>
</protein>
<dbReference type="InterPro" id="IPR050138">
    <property type="entry name" value="DHOase/Allantoinase_Hydrolase"/>
</dbReference>
<dbReference type="GO" id="GO:0005737">
    <property type="term" value="C:cytoplasm"/>
    <property type="evidence" value="ECO:0007669"/>
    <property type="project" value="TreeGrafter"/>
</dbReference>
<dbReference type="Gene3D" id="3.20.20.140">
    <property type="entry name" value="Metal-dependent hydrolases"/>
    <property type="match status" value="1"/>
</dbReference>
<dbReference type="InterPro" id="IPR002195">
    <property type="entry name" value="Dihydroorotase_CS"/>
</dbReference>
<dbReference type="EMBL" id="JAJAPW010000002">
    <property type="protein sequence ID" value="MCB4798463.1"/>
    <property type="molecule type" value="Genomic_DNA"/>
</dbReference>
<proteinExistence type="inferred from homology"/>
<comment type="similarity">
    <text evidence="3">Belongs to the metallo-dependent hydrolases superfamily. DHOase family. Class I DHOase subfamily.</text>
</comment>
<dbReference type="AlphaFoldDB" id="A0A9X1L180"/>
<dbReference type="SUPFAM" id="SSF51338">
    <property type="entry name" value="Composite domain of metallo-dependent hydrolases"/>
    <property type="match status" value="1"/>
</dbReference>
<dbReference type="SUPFAM" id="SSF51556">
    <property type="entry name" value="Metallo-dependent hydrolases"/>
    <property type="match status" value="1"/>
</dbReference>
<reference evidence="7" key="1">
    <citation type="submission" date="2021-10" db="EMBL/GenBank/DDBJ databases">
        <title>Tamlana sargassums sp. nov., and Tamlana laminarinivorans sp. nov., two new bacteria isolated from the brown alga.</title>
        <authorList>
            <person name="Li J."/>
        </authorList>
    </citation>
    <scope>NUCLEOTIDE SEQUENCE</scope>
    <source>
        <strain evidence="7">PT2-4</strain>
    </source>
</reference>
<evidence type="ECO:0000256" key="5">
    <source>
        <dbReference type="ARBA" id="ARBA00022801"/>
    </source>
</evidence>
<accession>A0A9X1L180</accession>
<gene>
    <name evidence="7" type="ORF">LG649_06385</name>
</gene>
<comment type="function">
    <text evidence="2">Catalyzes the reversible cyclization of carbamoyl aspartate to dihydroorotate.</text>
</comment>
<dbReference type="CDD" id="cd01318">
    <property type="entry name" value="DHOase_IIb"/>
    <property type="match status" value="1"/>
</dbReference>
<evidence type="ECO:0000256" key="1">
    <source>
        <dbReference type="ARBA" id="ARBA00001947"/>
    </source>
</evidence>
<comment type="caution">
    <text evidence="7">The sequence shown here is derived from an EMBL/GenBank/DDBJ whole genome shotgun (WGS) entry which is preliminary data.</text>
</comment>
<name>A0A9X1L180_9FLAO</name>
<evidence type="ECO:0000256" key="4">
    <source>
        <dbReference type="ARBA" id="ARBA00022723"/>
    </source>
</evidence>
<dbReference type="PROSITE" id="PS00483">
    <property type="entry name" value="DIHYDROOROTASE_2"/>
    <property type="match status" value="1"/>
</dbReference>
<evidence type="ECO:0000256" key="3">
    <source>
        <dbReference type="ARBA" id="ARBA00010286"/>
    </source>
</evidence>
<dbReference type="NCBIfam" id="NF006688">
    <property type="entry name" value="PRK09236.1"/>
    <property type="match status" value="1"/>
</dbReference>
<dbReference type="PANTHER" id="PTHR43668">
    <property type="entry name" value="ALLANTOINASE"/>
    <property type="match status" value="1"/>
</dbReference>
<dbReference type="GO" id="GO:0046872">
    <property type="term" value="F:metal ion binding"/>
    <property type="evidence" value="ECO:0007669"/>
    <property type="project" value="UniProtKB-KW"/>
</dbReference>
<dbReference type="Proteomes" id="UP001139199">
    <property type="component" value="Unassembled WGS sequence"/>
</dbReference>
<evidence type="ECO:0000256" key="2">
    <source>
        <dbReference type="ARBA" id="ARBA00002368"/>
    </source>
</evidence>